<dbReference type="OrthoDB" id="3468019at2759"/>
<protein>
    <recommendedName>
        <fullName evidence="3">SnoaL-like domain-containing protein</fullName>
    </recommendedName>
</protein>
<dbReference type="RefSeq" id="XP_033386682.1">
    <property type="nucleotide sequence ID" value="XM_033533784.1"/>
</dbReference>
<name>A0A6A5XZK9_9PLEO</name>
<organism evidence="1 2">
    <name type="scientific">Aaosphaeria arxii CBS 175.79</name>
    <dbReference type="NCBI Taxonomy" id="1450172"/>
    <lineage>
        <taxon>Eukaryota</taxon>
        <taxon>Fungi</taxon>
        <taxon>Dikarya</taxon>
        <taxon>Ascomycota</taxon>
        <taxon>Pezizomycotina</taxon>
        <taxon>Dothideomycetes</taxon>
        <taxon>Pleosporomycetidae</taxon>
        <taxon>Pleosporales</taxon>
        <taxon>Pleosporales incertae sedis</taxon>
        <taxon>Aaosphaeria</taxon>
    </lineage>
</organism>
<dbReference type="Proteomes" id="UP000799778">
    <property type="component" value="Unassembled WGS sequence"/>
</dbReference>
<accession>A0A6A5XZK9</accession>
<keyword evidence="2" id="KW-1185">Reference proteome</keyword>
<evidence type="ECO:0000313" key="2">
    <source>
        <dbReference type="Proteomes" id="UP000799778"/>
    </source>
</evidence>
<dbReference type="EMBL" id="ML978068">
    <property type="protein sequence ID" value="KAF2018343.1"/>
    <property type="molecule type" value="Genomic_DNA"/>
</dbReference>
<dbReference type="InterPro" id="IPR032710">
    <property type="entry name" value="NTF2-like_dom_sf"/>
</dbReference>
<sequence length="158" mass="17459">MSESATSTIAGNFPTRVQHLLNKFFEIGMKIEPESGKDFVGLFTKDGVLKTHETVVLRGHDELATVHAKLHPALESRWHTVSGTFVSTSSPDTDFAVLGRFNDVLKDGNVVGMDFTARFIVKEEDGVEKLGSVRVWTDPAEMLAAFKNAEQSLNLKHE</sequence>
<evidence type="ECO:0008006" key="3">
    <source>
        <dbReference type="Google" id="ProtNLM"/>
    </source>
</evidence>
<gene>
    <name evidence="1" type="ORF">BU24DRAFT_491323</name>
</gene>
<reference evidence="1" key="1">
    <citation type="journal article" date="2020" name="Stud. Mycol.">
        <title>101 Dothideomycetes genomes: a test case for predicting lifestyles and emergence of pathogens.</title>
        <authorList>
            <person name="Haridas S."/>
            <person name="Albert R."/>
            <person name="Binder M."/>
            <person name="Bloem J."/>
            <person name="Labutti K."/>
            <person name="Salamov A."/>
            <person name="Andreopoulos B."/>
            <person name="Baker S."/>
            <person name="Barry K."/>
            <person name="Bills G."/>
            <person name="Bluhm B."/>
            <person name="Cannon C."/>
            <person name="Castanera R."/>
            <person name="Culley D."/>
            <person name="Daum C."/>
            <person name="Ezra D."/>
            <person name="Gonzalez J."/>
            <person name="Henrissat B."/>
            <person name="Kuo A."/>
            <person name="Liang C."/>
            <person name="Lipzen A."/>
            <person name="Lutzoni F."/>
            <person name="Magnuson J."/>
            <person name="Mondo S."/>
            <person name="Nolan M."/>
            <person name="Ohm R."/>
            <person name="Pangilinan J."/>
            <person name="Park H.-J."/>
            <person name="Ramirez L."/>
            <person name="Alfaro M."/>
            <person name="Sun H."/>
            <person name="Tritt A."/>
            <person name="Yoshinaga Y."/>
            <person name="Zwiers L.-H."/>
            <person name="Turgeon B."/>
            <person name="Goodwin S."/>
            <person name="Spatafora J."/>
            <person name="Crous P."/>
            <person name="Grigoriev I."/>
        </authorList>
    </citation>
    <scope>NUCLEOTIDE SEQUENCE</scope>
    <source>
        <strain evidence="1">CBS 175.79</strain>
    </source>
</reference>
<dbReference type="GeneID" id="54291181"/>
<proteinExistence type="predicted"/>
<dbReference type="SUPFAM" id="SSF54427">
    <property type="entry name" value="NTF2-like"/>
    <property type="match status" value="1"/>
</dbReference>
<dbReference type="AlphaFoldDB" id="A0A6A5XZK9"/>
<evidence type="ECO:0000313" key="1">
    <source>
        <dbReference type="EMBL" id="KAF2018343.1"/>
    </source>
</evidence>